<dbReference type="EMBL" id="CAWUHB010000018">
    <property type="protein sequence ID" value="CAK7219622.1"/>
    <property type="molecule type" value="Genomic_DNA"/>
</dbReference>
<dbReference type="EC" id="3.1.4.12" evidence="15"/>
<keyword evidence="7 15" id="KW-0378">Hydrolase</keyword>
<evidence type="ECO:0000256" key="3">
    <source>
        <dbReference type="ARBA" id="ARBA00004991"/>
    </source>
</evidence>
<evidence type="ECO:0000256" key="7">
    <source>
        <dbReference type="ARBA" id="ARBA00022801"/>
    </source>
</evidence>
<keyword evidence="9" id="KW-0746">Sphingolipid metabolism</keyword>
<evidence type="ECO:0000256" key="11">
    <source>
        <dbReference type="ARBA" id="ARBA00023098"/>
    </source>
</evidence>
<dbReference type="PANTHER" id="PTHR16320:SF24">
    <property type="entry name" value="PHOSPHODIESTERASE, PUTATIVE-RELATED"/>
    <property type="match status" value="1"/>
</dbReference>
<keyword evidence="12 13" id="KW-0472">Membrane</keyword>
<evidence type="ECO:0000256" key="6">
    <source>
        <dbReference type="ARBA" id="ARBA00022723"/>
    </source>
</evidence>
<protein>
    <submittedName>
        <fullName evidence="15">Phospholipase C type enzyme</fullName>
        <ecNumber evidence="15">3.1.4.12</ecNumber>
    </submittedName>
</protein>
<keyword evidence="5 13" id="KW-0812">Transmembrane</keyword>
<accession>A0ABP0BJ22</accession>
<comment type="caution">
    <text evidence="15">The sequence shown here is derived from an EMBL/GenBank/DDBJ whole genome shotgun (WGS) entry which is preliminary data.</text>
</comment>
<keyword evidence="11" id="KW-0443">Lipid metabolism</keyword>
<comment type="subcellular location">
    <subcellularLocation>
        <location evidence="1">Membrane</location>
        <topology evidence="1">Multi-pass membrane protein</topology>
    </subcellularLocation>
</comment>
<evidence type="ECO:0000256" key="1">
    <source>
        <dbReference type="ARBA" id="ARBA00004141"/>
    </source>
</evidence>
<evidence type="ECO:0000256" key="9">
    <source>
        <dbReference type="ARBA" id="ARBA00022919"/>
    </source>
</evidence>
<evidence type="ECO:0000256" key="4">
    <source>
        <dbReference type="ARBA" id="ARBA00006335"/>
    </source>
</evidence>
<feature type="transmembrane region" description="Helical" evidence="13">
    <location>
        <begin position="443"/>
        <end position="466"/>
    </location>
</feature>
<dbReference type="Proteomes" id="UP001642405">
    <property type="component" value="Unassembled WGS sequence"/>
</dbReference>
<evidence type="ECO:0000259" key="14">
    <source>
        <dbReference type="Pfam" id="PF03372"/>
    </source>
</evidence>
<gene>
    <name evidence="15" type="primary">ISC1</name>
    <name evidence="15" type="ORF">SCUCBS95973_003877</name>
</gene>
<keyword evidence="16" id="KW-1185">Reference proteome</keyword>
<evidence type="ECO:0000256" key="13">
    <source>
        <dbReference type="SAM" id="Phobius"/>
    </source>
</evidence>
<dbReference type="InterPro" id="IPR036691">
    <property type="entry name" value="Endo/exonu/phosph_ase_sf"/>
</dbReference>
<dbReference type="Pfam" id="PF03372">
    <property type="entry name" value="Exo_endo_phos"/>
    <property type="match status" value="1"/>
</dbReference>
<evidence type="ECO:0000256" key="2">
    <source>
        <dbReference type="ARBA" id="ARBA00004760"/>
    </source>
</evidence>
<dbReference type="Gene3D" id="3.60.10.10">
    <property type="entry name" value="Endonuclease/exonuclease/phosphatase"/>
    <property type="match status" value="1"/>
</dbReference>
<name>A0ABP0BJ22_9PEZI</name>
<evidence type="ECO:0000313" key="15">
    <source>
        <dbReference type="EMBL" id="CAK7219622.1"/>
    </source>
</evidence>
<organism evidence="15 16">
    <name type="scientific">Sporothrix curviconia</name>
    <dbReference type="NCBI Taxonomy" id="1260050"/>
    <lineage>
        <taxon>Eukaryota</taxon>
        <taxon>Fungi</taxon>
        <taxon>Dikarya</taxon>
        <taxon>Ascomycota</taxon>
        <taxon>Pezizomycotina</taxon>
        <taxon>Sordariomycetes</taxon>
        <taxon>Sordariomycetidae</taxon>
        <taxon>Ophiostomatales</taxon>
        <taxon>Ophiostomataceae</taxon>
        <taxon>Sporothrix</taxon>
    </lineage>
</organism>
<comment type="pathway">
    <text evidence="3">Sphingolipid metabolism.</text>
</comment>
<keyword evidence="8" id="KW-0460">Magnesium</keyword>
<dbReference type="GO" id="GO:0004767">
    <property type="term" value="F:sphingomyelin phosphodiesterase activity"/>
    <property type="evidence" value="ECO:0007669"/>
    <property type="project" value="UniProtKB-EC"/>
</dbReference>
<evidence type="ECO:0000256" key="10">
    <source>
        <dbReference type="ARBA" id="ARBA00022989"/>
    </source>
</evidence>
<feature type="transmembrane region" description="Helical" evidence="13">
    <location>
        <begin position="472"/>
        <end position="497"/>
    </location>
</feature>
<feature type="domain" description="Endonuclease/exonuclease/phosphatase" evidence="14">
    <location>
        <begin position="10"/>
        <end position="385"/>
    </location>
</feature>
<keyword evidence="6" id="KW-0479">Metal-binding</keyword>
<evidence type="ECO:0000256" key="12">
    <source>
        <dbReference type="ARBA" id="ARBA00023136"/>
    </source>
</evidence>
<sequence length="534" mass="58266">MADPAEISALTLNCWGLKYISALRTERLAEIGRRLALLAAPPLPSPPPSSSSSSPSPAAPSSPLSIVALQECWCYEDFAAIHNLTRHVLPYAKFFHSGVWGAGLAVLSRWPITQTSMTPYSLNGRPTAFWRGDWFVGKGLASATVRVSASTTLEVLVTHTHAPYEGGQPDDSYLLHQLAQTWEAGKRIRAAAERGRLVLAMGDFNMTPDSLPYQTLFLGAGNGQEGLPQSATAFALHDSWRDLHPNASLGAASHPLEQARQRQLSVSSPAIPTAAYNLAENGAASDNVLNTWRWPKDKQKRLHRFYRQRQQRHQQPGTGTAADVDLEAEFVVPPDTPDPRAKRLDYVFYASPALAGSSNPVWRTKAARVEMVDRHPTLGCSVSDHYAVAVTLARAALESEPEAASSGIPHPHPTDAVATPLATYDAVLAESDKYMLREQKQRYWRGVHFFVSVAVVVGCLVAVWFVPRNFVAFLLTLLATLGLATGVVDGLMALLFFGSEIRYMKEFHWEICNSQAAATGSARVPPLSSHTEDK</sequence>
<dbReference type="PANTHER" id="PTHR16320">
    <property type="entry name" value="SPHINGOMYELINASE FAMILY MEMBER"/>
    <property type="match status" value="1"/>
</dbReference>
<dbReference type="SUPFAM" id="SSF56219">
    <property type="entry name" value="DNase I-like"/>
    <property type="match status" value="1"/>
</dbReference>
<dbReference type="InterPro" id="IPR005135">
    <property type="entry name" value="Endo/exonuclease/phosphatase"/>
</dbReference>
<dbReference type="InterPro" id="IPR038772">
    <property type="entry name" value="Sph/SMPD2-like"/>
</dbReference>
<keyword evidence="10 13" id="KW-1133">Transmembrane helix</keyword>
<evidence type="ECO:0000313" key="16">
    <source>
        <dbReference type="Proteomes" id="UP001642405"/>
    </source>
</evidence>
<evidence type="ECO:0000256" key="5">
    <source>
        <dbReference type="ARBA" id="ARBA00022692"/>
    </source>
</evidence>
<evidence type="ECO:0000256" key="8">
    <source>
        <dbReference type="ARBA" id="ARBA00022842"/>
    </source>
</evidence>
<proteinExistence type="inferred from homology"/>
<comment type="pathway">
    <text evidence="2">Lipid metabolism; sphingolipid metabolism.</text>
</comment>
<comment type="similarity">
    <text evidence="4">Belongs to the neutral sphingomyelinase family.</text>
</comment>
<reference evidence="15 16" key="1">
    <citation type="submission" date="2024-01" db="EMBL/GenBank/DDBJ databases">
        <authorList>
            <person name="Allen C."/>
            <person name="Tagirdzhanova G."/>
        </authorList>
    </citation>
    <scope>NUCLEOTIDE SEQUENCE [LARGE SCALE GENOMIC DNA]</scope>
</reference>